<evidence type="ECO:0000256" key="7">
    <source>
        <dbReference type="ARBA" id="ARBA00022448"/>
    </source>
</evidence>
<organism evidence="17 18">
    <name type="scientific">Sphingobium cupriresistens LL01</name>
    <dbReference type="NCBI Taxonomy" id="1420583"/>
    <lineage>
        <taxon>Bacteria</taxon>
        <taxon>Pseudomonadati</taxon>
        <taxon>Pseudomonadota</taxon>
        <taxon>Alphaproteobacteria</taxon>
        <taxon>Sphingomonadales</taxon>
        <taxon>Sphingomonadaceae</taxon>
        <taxon>Sphingobium</taxon>
    </lineage>
</organism>
<evidence type="ECO:0000256" key="10">
    <source>
        <dbReference type="ARBA" id="ARBA00022692"/>
    </source>
</evidence>
<dbReference type="InterPro" id="IPR000701">
    <property type="entry name" value="SuccDH_FuR_B_TM-su"/>
</dbReference>
<evidence type="ECO:0000256" key="5">
    <source>
        <dbReference type="ARBA" id="ARBA00011558"/>
    </source>
</evidence>
<dbReference type="CDD" id="cd03495">
    <property type="entry name" value="SQR_TypeC_SdhD_like"/>
    <property type="match status" value="1"/>
</dbReference>
<dbReference type="Proteomes" id="UP000052232">
    <property type="component" value="Unassembled WGS sequence"/>
</dbReference>
<feature type="transmembrane region" description="Helical" evidence="16">
    <location>
        <begin position="28"/>
        <end position="47"/>
    </location>
</feature>
<evidence type="ECO:0000256" key="1">
    <source>
        <dbReference type="ARBA" id="ARBA00001971"/>
    </source>
</evidence>
<keyword evidence="18" id="KW-1185">Reference proteome</keyword>
<dbReference type="GO" id="GO:0020037">
    <property type="term" value="F:heme binding"/>
    <property type="evidence" value="ECO:0007669"/>
    <property type="project" value="InterPro"/>
</dbReference>
<keyword evidence="14" id="KW-0408">Iron</keyword>
<evidence type="ECO:0000256" key="16">
    <source>
        <dbReference type="SAM" id="Phobius"/>
    </source>
</evidence>
<keyword evidence="11" id="KW-0479">Metal-binding</keyword>
<protein>
    <recommendedName>
        <fullName evidence="6">Succinate dehydrogenase hydrophobic membrane anchor subunit</fullName>
    </recommendedName>
</protein>
<keyword evidence="8" id="KW-0816">Tricarboxylic acid cycle</keyword>
<feature type="transmembrane region" description="Helical" evidence="16">
    <location>
        <begin position="102"/>
        <end position="128"/>
    </location>
</feature>
<keyword evidence="9" id="KW-0349">Heme</keyword>
<comment type="pathway">
    <text evidence="4">Carbohydrate metabolism; tricarboxylic acid cycle.</text>
</comment>
<dbReference type="InterPro" id="IPR034804">
    <property type="entry name" value="SQR/QFR_C/D"/>
</dbReference>
<dbReference type="AlphaFoldDB" id="A0A0J7XX62"/>
<dbReference type="NCBIfam" id="TIGR02968">
    <property type="entry name" value="succ_dehyd_anc"/>
    <property type="match status" value="1"/>
</dbReference>
<evidence type="ECO:0000256" key="6">
    <source>
        <dbReference type="ARBA" id="ARBA00019425"/>
    </source>
</evidence>
<accession>A0A0J7XX62</accession>
<keyword evidence="7" id="KW-0813">Transport</keyword>
<dbReference type="UniPathway" id="UPA00223"/>
<evidence type="ECO:0000256" key="14">
    <source>
        <dbReference type="ARBA" id="ARBA00023004"/>
    </source>
</evidence>
<sequence>MGNGTGIGRVRGLGSARHGAHHWLAQRYTAVGNLLLTLWLLFSLLSLPGLDYESVVGWIANPVVAVPLMLMVVSIFMHLRLGMQVMLEDYVHDKGLAFFSMLVLNFYAFGGAAAGVFAIAKIAFIGVVKP</sequence>
<dbReference type="Gene3D" id="1.20.1300.10">
    <property type="entry name" value="Fumarate reductase/succinate dehydrogenase, transmembrane subunit"/>
    <property type="match status" value="1"/>
</dbReference>
<keyword evidence="15 16" id="KW-0472">Membrane</keyword>
<evidence type="ECO:0000313" key="18">
    <source>
        <dbReference type="Proteomes" id="UP000052232"/>
    </source>
</evidence>
<dbReference type="InterPro" id="IPR014312">
    <property type="entry name" value="Succ_DH_anchor"/>
</dbReference>
<evidence type="ECO:0000256" key="3">
    <source>
        <dbReference type="ARBA" id="ARBA00004141"/>
    </source>
</evidence>
<dbReference type="Pfam" id="PF01127">
    <property type="entry name" value="Sdh_cyt"/>
    <property type="match status" value="1"/>
</dbReference>
<dbReference type="GO" id="GO:0006099">
    <property type="term" value="P:tricarboxylic acid cycle"/>
    <property type="evidence" value="ECO:0007669"/>
    <property type="project" value="UniProtKB-UniPathway"/>
</dbReference>
<dbReference type="STRING" id="1420583.V473_13885"/>
<evidence type="ECO:0000256" key="15">
    <source>
        <dbReference type="ARBA" id="ARBA00023136"/>
    </source>
</evidence>
<evidence type="ECO:0000256" key="12">
    <source>
        <dbReference type="ARBA" id="ARBA00022982"/>
    </source>
</evidence>
<dbReference type="RefSeq" id="WP_066604441.1">
    <property type="nucleotide sequence ID" value="NZ_KQ130434.1"/>
</dbReference>
<evidence type="ECO:0000256" key="8">
    <source>
        <dbReference type="ARBA" id="ARBA00022532"/>
    </source>
</evidence>
<keyword evidence="10 16" id="KW-0812">Transmembrane</keyword>
<evidence type="ECO:0000256" key="13">
    <source>
        <dbReference type="ARBA" id="ARBA00022989"/>
    </source>
</evidence>
<dbReference type="PATRIC" id="fig|1420583.3.peg.2585"/>
<dbReference type="EMBL" id="JACT01000002">
    <property type="protein sequence ID" value="KMS55803.1"/>
    <property type="molecule type" value="Genomic_DNA"/>
</dbReference>
<comment type="subcellular location">
    <subcellularLocation>
        <location evidence="3">Membrane</location>
        <topology evidence="3">Multi-pass membrane protein</topology>
    </subcellularLocation>
</comment>
<evidence type="ECO:0000256" key="2">
    <source>
        <dbReference type="ARBA" id="ARBA00004050"/>
    </source>
</evidence>
<keyword evidence="13 16" id="KW-1133">Transmembrane helix</keyword>
<feature type="transmembrane region" description="Helical" evidence="16">
    <location>
        <begin position="59"/>
        <end position="81"/>
    </location>
</feature>
<gene>
    <name evidence="17" type="ORF">V473_13885</name>
</gene>
<dbReference type="GO" id="GO:0046872">
    <property type="term" value="F:metal ion binding"/>
    <property type="evidence" value="ECO:0007669"/>
    <property type="project" value="UniProtKB-KW"/>
</dbReference>
<evidence type="ECO:0000256" key="9">
    <source>
        <dbReference type="ARBA" id="ARBA00022617"/>
    </source>
</evidence>
<evidence type="ECO:0000313" key="17">
    <source>
        <dbReference type="EMBL" id="KMS55803.1"/>
    </source>
</evidence>
<evidence type="ECO:0000256" key="4">
    <source>
        <dbReference type="ARBA" id="ARBA00005163"/>
    </source>
</evidence>
<evidence type="ECO:0000256" key="11">
    <source>
        <dbReference type="ARBA" id="ARBA00022723"/>
    </source>
</evidence>
<proteinExistence type="predicted"/>
<dbReference type="SUPFAM" id="SSF81343">
    <property type="entry name" value="Fumarate reductase respiratory complex transmembrane subunits"/>
    <property type="match status" value="1"/>
</dbReference>
<keyword evidence="12" id="KW-0249">Electron transport</keyword>
<comment type="cofactor">
    <cofactor evidence="1">
        <name>heme</name>
        <dbReference type="ChEBI" id="CHEBI:30413"/>
    </cofactor>
</comment>
<comment type="function">
    <text evidence="2">Membrane-anchoring subunit of succinate dehydrogenase (SDH).</text>
</comment>
<name>A0A0J7XX62_9SPHN</name>
<comment type="subunit">
    <text evidence="5">Part of an enzyme complex containing four subunits: a flavoprotein, an iron-sulfur protein, plus two membrane-anchoring proteins, SdhC and SdhD.</text>
</comment>
<comment type="caution">
    <text evidence="17">The sequence shown here is derived from an EMBL/GenBank/DDBJ whole genome shotgun (WGS) entry which is preliminary data.</text>
</comment>
<dbReference type="GO" id="GO:0016020">
    <property type="term" value="C:membrane"/>
    <property type="evidence" value="ECO:0007669"/>
    <property type="project" value="UniProtKB-SubCell"/>
</dbReference>
<reference evidence="17 18" key="1">
    <citation type="journal article" date="2015" name="G3 (Bethesda)">
        <title>Insights into Ongoing Evolution of the Hexachlorocyclohexane Catabolic Pathway from Comparative Genomics of Ten Sphingomonadaceae Strains.</title>
        <authorList>
            <person name="Pearce S.L."/>
            <person name="Oakeshott J.G."/>
            <person name="Pandey G."/>
        </authorList>
    </citation>
    <scope>NUCLEOTIDE SEQUENCE [LARGE SCALE GENOMIC DNA]</scope>
    <source>
        <strain evidence="17 18">LL01</strain>
    </source>
</reference>